<dbReference type="Gene3D" id="1.10.1760.20">
    <property type="match status" value="1"/>
</dbReference>
<feature type="transmembrane region" description="Helical" evidence="2">
    <location>
        <begin position="34"/>
        <end position="52"/>
    </location>
</feature>
<feature type="transmembrane region" description="Helical" evidence="2">
    <location>
        <begin position="144"/>
        <end position="167"/>
    </location>
</feature>
<dbReference type="Proteomes" id="UP000885863">
    <property type="component" value="Unassembled WGS sequence"/>
</dbReference>
<keyword evidence="1" id="KW-0813">Transport</keyword>
<comment type="caution">
    <text evidence="3">The sequence shown here is derived from an EMBL/GenBank/DDBJ whole genome shotgun (WGS) entry which is preliminary data.</text>
</comment>
<dbReference type="PIRSF" id="PIRSF016661">
    <property type="entry name" value="BioY"/>
    <property type="match status" value="1"/>
</dbReference>
<feature type="transmembrane region" description="Helical" evidence="2">
    <location>
        <begin position="84"/>
        <end position="107"/>
    </location>
</feature>
<dbReference type="EMBL" id="DQZR01000195">
    <property type="protein sequence ID" value="HDM36500.1"/>
    <property type="molecule type" value="Genomic_DNA"/>
</dbReference>
<reference evidence="3" key="1">
    <citation type="journal article" date="2020" name="mSystems">
        <title>Genome- and Community-Level Interaction Insights into Carbon Utilization and Element Cycling Functions of Hydrothermarchaeota in Hydrothermal Sediment.</title>
        <authorList>
            <person name="Zhou Z."/>
            <person name="Liu Y."/>
            <person name="Xu W."/>
            <person name="Pan J."/>
            <person name="Luo Z.H."/>
            <person name="Li M."/>
        </authorList>
    </citation>
    <scope>NUCLEOTIDE SEQUENCE [LARGE SCALE GENOMIC DNA]</scope>
    <source>
        <strain evidence="3">HyVt-185</strain>
    </source>
</reference>
<keyword evidence="1" id="KW-1003">Cell membrane</keyword>
<accession>A0A7C1B2H0</accession>
<feature type="transmembrane region" description="Helical" evidence="2">
    <location>
        <begin position="58"/>
        <end position="77"/>
    </location>
</feature>
<dbReference type="InterPro" id="IPR003784">
    <property type="entry name" value="BioY"/>
</dbReference>
<keyword evidence="2" id="KW-0812">Transmembrane</keyword>
<sequence length="209" mass="21641">MVRFNSSAVRRRTVNEMEICDSKAVSEYLNINRIVLAFLFAGLTGIAAQIRIPLPFTPVPITGQVLFVLLAGVMIGRYGGLSQLIYVGAGAAGVPWFSNFSGGVAVLGGVTGGYLIGFVVAAFLIGSAIEAYPSITGNVRELFFLMLAGVGVIYLFGVIQLSLVLGAGMREAIALGAAPFIAGDILKATVATGVAAGYGHGIRIIRGSV</sequence>
<evidence type="ECO:0000256" key="1">
    <source>
        <dbReference type="PIRNR" id="PIRNR016661"/>
    </source>
</evidence>
<feature type="transmembrane region" description="Helical" evidence="2">
    <location>
        <begin position="113"/>
        <end position="132"/>
    </location>
</feature>
<dbReference type="Pfam" id="PF02632">
    <property type="entry name" value="BioY"/>
    <property type="match status" value="1"/>
</dbReference>
<dbReference type="GO" id="GO:0005886">
    <property type="term" value="C:plasma membrane"/>
    <property type="evidence" value="ECO:0007669"/>
    <property type="project" value="UniProtKB-SubCell"/>
</dbReference>
<dbReference type="PANTHER" id="PTHR34295:SF1">
    <property type="entry name" value="BIOTIN TRANSPORTER BIOY"/>
    <property type="match status" value="1"/>
</dbReference>
<dbReference type="GO" id="GO:0015225">
    <property type="term" value="F:biotin transmembrane transporter activity"/>
    <property type="evidence" value="ECO:0007669"/>
    <property type="project" value="UniProtKB-UniRule"/>
</dbReference>
<comment type="similarity">
    <text evidence="1">Belongs to the BioY family.</text>
</comment>
<dbReference type="PANTHER" id="PTHR34295">
    <property type="entry name" value="BIOTIN TRANSPORTER BIOY"/>
    <property type="match status" value="1"/>
</dbReference>
<organism evidence="3">
    <name type="scientific">Candidatus Syntropharchaeum butanivorans</name>
    <dbReference type="NCBI Taxonomy" id="1839936"/>
    <lineage>
        <taxon>Archaea</taxon>
        <taxon>Methanobacteriati</taxon>
        <taxon>Methanobacteriota</taxon>
        <taxon>Stenosarchaea group</taxon>
        <taxon>Methanomicrobia</taxon>
        <taxon>Methanosarcinales</taxon>
        <taxon>ANME-2 cluster</taxon>
        <taxon>Candidatus Syntropharchaeum</taxon>
    </lineage>
</organism>
<keyword evidence="1 2" id="KW-0472">Membrane</keyword>
<comment type="subcellular location">
    <subcellularLocation>
        <location evidence="1">Cell membrane</location>
        <topology evidence="1">Multi-pass membrane protein</topology>
    </subcellularLocation>
</comment>
<name>A0A7C1B2H0_9EURY</name>
<evidence type="ECO:0000256" key="2">
    <source>
        <dbReference type="SAM" id="Phobius"/>
    </source>
</evidence>
<proteinExistence type="inferred from homology"/>
<dbReference type="AlphaFoldDB" id="A0A7C1B2H0"/>
<gene>
    <name evidence="3" type="ORF">ENG09_04540</name>
</gene>
<feature type="transmembrane region" description="Helical" evidence="2">
    <location>
        <begin position="173"/>
        <end position="198"/>
    </location>
</feature>
<evidence type="ECO:0000313" key="3">
    <source>
        <dbReference type="EMBL" id="HDM36500.1"/>
    </source>
</evidence>
<keyword evidence="2" id="KW-1133">Transmembrane helix</keyword>
<protein>
    <submittedName>
        <fullName evidence="3">Biotin transporter BioY</fullName>
    </submittedName>
</protein>